<organism evidence="2 3">
    <name type="scientific">Protea cynaroides</name>
    <dbReference type="NCBI Taxonomy" id="273540"/>
    <lineage>
        <taxon>Eukaryota</taxon>
        <taxon>Viridiplantae</taxon>
        <taxon>Streptophyta</taxon>
        <taxon>Embryophyta</taxon>
        <taxon>Tracheophyta</taxon>
        <taxon>Spermatophyta</taxon>
        <taxon>Magnoliopsida</taxon>
        <taxon>Proteales</taxon>
        <taxon>Proteaceae</taxon>
        <taxon>Protea</taxon>
    </lineage>
</organism>
<dbReference type="AlphaFoldDB" id="A0A9Q0GVU9"/>
<evidence type="ECO:0000313" key="3">
    <source>
        <dbReference type="Proteomes" id="UP001141806"/>
    </source>
</evidence>
<keyword evidence="3" id="KW-1185">Reference proteome</keyword>
<sequence length="191" mass="20787">MSSQVASLVTLLANLRAGRVGKYGSTSSWHLRRVDLLAEVVALGKFLTSASDGRDRLISTKSSPSLSLDSVASESSTISPSSDLSEFSSTSEGGGQLNTSTDFAMDLSFDSVDSKFSFLFSLSELLEPSLAPVQSNGWILSEEDILPKVKYKVRDLLVKRGSVLERKQLLKMANNTRVKKVQYPAYRAQIS</sequence>
<evidence type="ECO:0000313" key="2">
    <source>
        <dbReference type="EMBL" id="KAJ4953558.1"/>
    </source>
</evidence>
<accession>A0A9Q0GVU9</accession>
<dbReference type="Proteomes" id="UP001141806">
    <property type="component" value="Unassembled WGS sequence"/>
</dbReference>
<gene>
    <name evidence="2" type="ORF">NE237_030390</name>
</gene>
<proteinExistence type="predicted"/>
<feature type="compositionally biased region" description="Low complexity" evidence="1">
    <location>
        <begin position="66"/>
        <end position="91"/>
    </location>
</feature>
<protein>
    <submittedName>
        <fullName evidence="2">Uncharacterized protein</fullName>
    </submittedName>
</protein>
<dbReference type="EMBL" id="JAMYWD010000012">
    <property type="protein sequence ID" value="KAJ4953558.1"/>
    <property type="molecule type" value="Genomic_DNA"/>
</dbReference>
<name>A0A9Q0GVU9_9MAGN</name>
<reference evidence="2" key="1">
    <citation type="journal article" date="2023" name="Plant J.">
        <title>The genome of the king protea, Protea cynaroides.</title>
        <authorList>
            <person name="Chang J."/>
            <person name="Duong T.A."/>
            <person name="Schoeman C."/>
            <person name="Ma X."/>
            <person name="Roodt D."/>
            <person name="Barker N."/>
            <person name="Li Z."/>
            <person name="Van de Peer Y."/>
            <person name="Mizrachi E."/>
        </authorList>
    </citation>
    <scope>NUCLEOTIDE SEQUENCE</scope>
    <source>
        <tissue evidence="2">Young leaves</tissue>
    </source>
</reference>
<comment type="caution">
    <text evidence="2">The sequence shown here is derived from an EMBL/GenBank/DDBJ whole genome shotgun (WGS) entry which is preliminary data.</text>
</comment>
<feature type="region of interest" description="Disordered" evidence="1">
    <location>
        <begin position="66"/>
        <end position="94"/>
    </location>
</feature>
<evidence type="ECO:0000256" key="1">
    <source>
        <dbReference type="SAM" id="MobiDB-lite"/>
    </source>
</evidence>